<evidence type="ECO:0000256" key="10">
    <source>
        <dbReference type="ARBA" id="ARBA00041392"/>
    </source>
</evidence>
<proteinExistence type="inferred from homology"/>
<evidence type="ECO:0000256" key="1">
    <source>
        <dbReference type="ARBA" id="ARBA00001946"/>
    </source>
</evidence>
<accession>A0A9N8HPQ9</accession>
<keyword evidence="8" id="KW-0460">Magnesium</keyword>
<dbReference type="GO" id="GO:0004660">
    <property type="term" value="F:protein farnesyltransferase activity"/>
    <property type="evidence" value="ECO:0007669"/>
    <property type="project" value="UniProtKB-EC"/>
</dbReference>
<sequence length="350" mass="40245">MTSMMMLSNEELSSVFSDLTPIKQDDGPNPVCAIDYSPQFIQAYDYMRAILSAGEKSERALRLTGLCLKLNPANYTIWHFRRQCLLATHTNEEEGEDGNNNINNQQWIQQDLELAATLGGDNPKNYQIWYHRRALLESVQDRTPYVQAELDYVAKVLDEDSKNYHAWSHRQWVVRTSSNCQEDLWDKELEFAHSMIQKDPRNNSAWNQRWFVCHKGGEDKTLSLEVATKEADYAIQGAGLDPYNESPWRYLIGVIKEQCKILQAAEKDKFLDDYDQKAFGLRAVLEEAGNDPNDCASLTSARIDILEFKGGEQSLEKAMELANGLATQYDPIRKKYWNLRVNEMKQVLAK</sequence>
<evidence type="ECO:0000256" key="6">
    <source>
        <dbReference type="ARBA" id="ARBA00022679"/>
    </source>
</evidence>
<evidence type="ECO:0000256" key="4">
    <source>
        <dbReference type="ARBA" id="ARBA00012702"/>
    </source>
</evidence>
<dbReference type="SUPFAM" id="SSF48439">
    <property type="entry name" value="Protein prenylyltransferase"/>
    <property type="match status" value="1"/>
</dbReference>
<keyword evidence="5" id="KW-0637">Prenyltransferase</keyword>
<dbReference type="GO" id="GO:0004662">
    <property type="term" value="F:CAAX-protein geranylgeranyltransferase activity"/>
    <property type="evidence" value="ECO:0007669"/>
    <property type="project" value="UniProtKB-EC"/>
</dbReference>
<dbReference type="InterPro" id="IPR002088">
    <property type="entry name" value="Prenyl_trans_a"/>
</dbReference>
<keyword evidence="15" id="KW-1185">Reference proteome</keyword>
<protein>
    <recommendedName>
        <fullName evidence="9">Protein farnesyltransferase/geranylgeranyltransferase type-1 subunit alpha</fullName>
        <ecNumber evidence="4">2.5.1.58</ecNumber>
        <ecNumber evidence="3">2.5.1.59</ecNumber>
    </recommendedName>
    <alternativeName>
        <fullName evidence="12">CAAX farnesyltransferase subunit alpha</fullName>
    </alternativeName>
    <alternativeName>
        <fullName evidence="11">FTase-alpha</fullName>
    </alternativeName>
    <alternativeName>
        <fullName evidence="10">Ras proteins prenyltransferase subunit alpha</fullName>
    </alternativeName>
    <alternativeName>
        <fullName evidence="13">Type I protein geranyl-geranyltransferase subunit alpha</fullName>
    </alternativeName>
</protein>
<evidence type="ECO:0000256" key="13">
    <source>
        <dbReference type="ARBA" id="ARBA00043219"/>
    </source>
</evidence>
<dbReference type="Pfam" id="PF01239">
    <property type="entry name" value="PPTA"/>
    <property type="match status" value="4"/>
</dbReference>
<evidence type="ECO:0000256" key="5">
    <source>
        <dbReference type="ARBA" id="ARBA00022602"/>
    </source>
</evidence>
<dbReference type="EMBL" id="CAICTM010000918">
    <property type="protein sequence ID" value="CAB9518278.1"/>
    <property type="molecule type" value="Genomic_DNA"/>
</dbReference>
<dbReference type="PROSITE" id="PS51147">
    <property type="entry name" value="PFTA"/>
    <property type="match status" value="4"/>
</dbReference>
<comment type="similarity">
    <text evidence="2">Belongs to the protein prenyltransferase subunit alpha family.</text>
</comment>
<dbReference type="OrthoDB" id="272289at2759"/>
<dbReference type="Gene3D" id="1.25.40.120">
    <property type="entry name" value="Protein prenylyltransferase"/>
    <property type="match status" value="1"/>
</dbReference>
<keyword evidence="6" id="KW-0808">Transferase</keyword>
<evidence type="ECO:0000256" key="9">
    <source>
        <dbReference type="ARBA" id="ARBA00040965"/>
    </source>
</evidence>
<gene>
    <name evidence="14" type="ORF">SEMRO_920_G220320.1</name>
</gene>
<dbReference type="GO" id="GO:0005965">
    <property type="term" value="C:protein farnesyltransferase complex"/>
    <property type="evidence" value="ECO:0007669"/>
    <property type="project" value="TreeGrafter"/>
</dbReference>
<dbReference type="PANTHER" id="PTHR11129">
    <property type="entry name" value="PROTEIN FARNESYLTRANSFERASE ALPHA SUBUNIT/RAB GERANYLGERANYL TRANSFERASE ALPHA SUBUNIT"/>
    <property type="match status" value="1"/>
</dbReference>
<dbReference type="EC" id="2.5.1.59" evidence="3"/>
<dbReference type="PANTHER" id="PTHR11129:SF1">
    <property type="entry name" value="PROTEIN FARNESYLTRANSFERASE_GERANYLGERANYLTRANSFERASE TYPE-1 SUBUNIT ALPHA"/>
    <property type="match status" value="1"/>
</dbReference>
<evidence type="ECO:0000256" key="2">
    <source>
        <dbReference type="ARBA" id="ARBA00006734"/>
    </source>
</evidence>
<evidence type="ECO:0000256" key="7">
    <source>
        <dbReference type="ARBA" id="ARBA00022737"/>
    </source>
</evidence>
<evidence type="ECO:0000256" key="3">
    <source>
        <dbReference type="ARBA" id="ARBA00012700"/>
    </source>
</evidence>
<dbReference type="GO" id="GO:0005953">
    <property type="term" value="C:CAAX-protein geranylgeranyltransferase complex"/>
    <property type="evidence" value="ECO:0007669"/>
    <property type="project" value="TreeGrafter"/>
</dbReference>
<organism evidence="14 15">
    <name type="scientific">Seminavis robusta</name>
    <dbReference type="NCBI Taxonomy" id="568900"/>
    <lineage>
        <taxon>Eukaryota</taxon>
        <taxon>Sar</taxon>
        <taxon>Stramenopiles</taxon>
        <taxon>Ochrophyta</taxon>
        <taxon>Bacillariophyta</taxon>
        <taxon>Bacillariophyceae</taxon>
        <taxon>Bacillariophycidae</taxon>
        <taxon>Naviculales</taxon>
        <taxon>Naviculaceae</taxon>
        <taxon>Seminavis</taxon>
    </lineage>
</organism>
<keyword evidence="7" id="KW-0677">Repeat</keyword>
<comment type="cofactor">
    <cofactor evidence="1">
        <name>Mg(2+)</name>
        <dbReference type="ChEBI" id="CHEBI:18420"/>
    </cofactor>
</comment>
<evidence type="ECO:0000313" key="14">
    <source>
        <dbReference type="EMBL" id="CAB9518278.1"/>
    </source>
</evidence>
<evidence type="ECO:0000256" key="12">
    <source>
        <dbReference type="ARBA" id="ARBA00043086"/>
    </source>
</evidence>
<reference evidence="14" key="1">
    <citation type="submission" date="2020-06" db="EMBL/GenBank/DDBJ databases">
        <authorList>
            <consortium name="Plant Systems Biology data submission"/>
        </authorList>
    </citation>
    <scope>NUCLEOTIDE SEQUENCE</scope>
    <source>
        <strain evidence="14">D6</strain>
    </source>
</reference>
<evidence type="ECO:0000256" key="11">
    <source>
        <dbReference type="ARBA" id="ARBA00042436"/>
    </source>
</evidence>
<dbReference type="Proteomes" id="UP001153069">
    <property type="component" value="Unassembled WGS sequence"/>
</dbReference>
<dbReference type="AlphaFoldDB" id="A0A9N8HPQ9"/>
<comment type="caution">
    <text evidence="14">The sequence shown here is derived from an EMBL/GenBank/DDBJ whole genome shotgun (WGS) entry which is preliminary data.</text>
</comment>
<name>A0A9N8HPQ9_9STRA</name>
<evidence type="ECO:0000256" key="8">
    <source>
        <dbReference type="ARBA" id="ARBA00022842"/>
    </source>
</evidence>
<dbReference type="EC" id="2.5.1.58" evidence="4"/>
<evidence type="ECO:0000313" key="15">
    <source>
        <dbReference type="Proteomes" id="UP001153069"/>
    </source>
</evidence>